<dbReference type="AlphaFoldDB" id="A0A319C8H2"/>
<dbReference type="Proteomes" id="UP000248405">
    <property type="component" value="Unassembled WGS sequence"/>
</dbReference>
<organism evidence="2 3">
    <name type="scientific">Aspergillus vadensis (strain CBS 113365 / IMI 142717 / IBT 24658)</name>
    <dbReference type="NCBI Taxonomy" id="1448311"/>
    <lineage>
        <taxon>Eukaryota</taxon>
        <taxon>Fungi</taxon>
        <taxon>Dikarya</taxon>
        <taxon>Ascomycota</taxon>
        <taxon>Pezizomycotina</taxon>
        <taxon>Eurotiomycetes</taxon>
        <taxon>Eurotiomycetidae</taxon>
        <taxon>Eurotiales</taxon>
        <taxon>Aspergillaceae</taxon>
        <taxon>Aspergillus</taxon>
        <taxon>Aspergillus subgen. Circumdati</taxon>
    </lineage>
</organism>
<feature type="region of interest" description="Disordered" evidence="1">
    <location>
        <begin position="1"/>
        <end position="32"/>
    </location>
</feature>
<proteinExistence type="predicted"/>
<dbReference type="RefSeq" id="XP_025558826.1">
    <property type="nucleotide sequence ID" value="XM_025701512.1"/>
</dbReference>
<protein>
    <submittedName>
        <fullName evidence="2">Uncharacterized protein</fullName>
    </submittedName>
</protein>
<evidence type="ECO:0000313" key="2">
    <source>
        <dbReference type="EMBL" id="PYH65032.1"/>
    </source>
</evidence>
<dbReference type="GeneID" id="37206104"/>
<evidence type="ECO:0000256" key="1">
    <source>
        <dbReference type="SAM" id="MobiDB-lite"/>
    </source>
</evidence>
<gene>
    <name evidence="2" type="ORF">BO88DRAFT_149837</name>
</gene>
<name>A0A319C8H2_ASPVC</name>
<reference evidence="2" key="1">
    <citation type="submission" date="2016-12" db="EMBL/GenBank/DDBJ databases">
        <title>The genomes of Aspergillus section Nigri reveals drivers in fungal speciation.</title>
        <authorList>
            <consortium name="DOE Joint Genome Institute"/>
            <person name="Vesth T.C."/>
            <person name="Nybo J."/>
            <person name="Theobald S."/>
            <person name="Brandl J."/>
            <person name="Frisvad J.C."/>
            <person name="Nielsen K.F."/>
            <person name="Lyhne E.K."/>
            <person name="Kogle M.E."/>
            <person name="Kuo A."/>
            <person name="Riley R."/>
            <person name="Clum A."/>
            <person name="Nolan M."/>
            <person name="Lipzen A."/>
            <person name="Salamov A."/>
            <person name="Henrissat B."/>
            <person name="Wiebenga A."/>
            <person name="De Vries R.P."/>
            <person name="Grigoriev I.V."/>
            <person name="Mortensen U.H."/>
            <person name="Andersen M.R."/>
            <person name="Baker S.E."/>
        </authorList>
    </citation>
    <scope>NUCLEOTIDE SEQUENCE [LARGE SCALE GENOMIC DNA]</scope>
    <source>
        <strain evidence="2">CBS 113365</strain>
    </source>
</reference>
<dbReference type="EMBL" id="KZ821640">
    <property type="protein sequence ID" value="PYH65032.1"/>
    <property type="molecule type" value="Genomic_DNA"/>
</dbReference>
<keyword evidence="3" id="KW-1185">Reference proteome</keyword>
<sequence length="168" mass="18354">MDPHQQVGGKSSRKDETLLPGKPRADRNDRPVERPPAIQVHLNPLPPHDLPSTIVRPSRLCLRRGSKACGFRIYGSSRGAGGCSSPCRIHPRGWPLLRALFCPVLLFSFLFLIGTKPPICLLTRGDDVGRLSRACHAGARPCRCPSVNQTARAVVKGRSSHGRQTQQA</sequence>
<evidence type="ECO:0000313" key="3">
    <source>
        <dbReference type="Proteomes" id="UP000248405"/>
    </source>
</evidence>
<accession>A0A319C8H2</accession>
<feature type="compositionally biased region" description="Basic and acidic residues" evidence="1">
    <location>
        <begin position="12"/>
        <end position="32"/>
    </location>
</feature>